<accession>A0A1F8AB60</accession>
<dbReference type="STRING" id="109264.A0A1F8AB60"/>
<dbReference type="GeneID" id="34446589"/>
<name>A0A1F8AB60_9EURO</name>
<keyword evidence="3" id="KW-1185">Reference proteome</keyword>
<protein>
    <recommendedName>
        <fullName evidence="1">Carboxylesterase type B domain-containing protein</fullName>
    </recommendedName>
</protein>
<organism evidence="2 3">
    <name type="scientific">Aspergillus bombycis</name>
    <dbReference type="NCBI Taxonomy" id="109264"/>
    <lineage>
        <taxon>Eukaryota</taxon>
        <taxon>Fungi</taxon>
        <taxon>Dikarya</taxon>
        <taxon>Ascomycota</taxon>
        <taxon>Pezizomycotina</taxon>
        <taxon>Eurotiomycetes</taxon>
        <taxon>Eurotiomycetidae</taxon>
        <taxon>Eurotiales</taxon>
        <taxon>Aspergillaceae</taxon>
        <taxon>Aspergillus</taxon>
    </lineage>
</organism>
<sequence>MKVPVLIYEAVLRLQPPRAPVSPSFKFQLLRWASNHVVRGIVNGSTPNVHAWLGIPYAKPPVGHLQHRCLHPTNLSPRAICQMPYLISTPVSEDCLTVSIWAPSRICEALPVVIFLHEGGLGSGGTSVQYQIPANWVERSQSHIVVSIQYRLGVFGFLSSHALRETSQNLGLLDQRLAIEWVRDNIAVFGGNPEQTTLWGQSAGAASID</sequence>
<dbReference type="InterPro" id="IPR050309">
    <property type="entry name" value="Type-B_Carboxylest/Lipase"/>
</dbReference>
<dbReference type="SUPFAM" id="SSF53474">
    <property type="entry name" value="alpha/beta-Hydrolases"/>
    <property type="match status" value="1"/>
</dbReference>
<dbReference type="PROSITE" id="PS00941">
    <property type="entry name" value="CARBOXYLESTERASE_B_2"/>
    <property type="match status" value="1"/>
</dbReference>
<evidence type="ECO:0000313" key="3">
    <source>
        <dbReference type="Proteomes" id="UP000179179"/>
    </source>
</evidence>
<dbReference type="Gene3D" id="3.40.50.1820">
    <property type="entry name" value="alpha/beta hydrolase"/>
    <property type="match status" value="1"/>
</dbReference>
<dbReference type="InterPro" id="IPR019819">
    <property type="entry name" value="Carboxylesterase_B_CS"/>
</dbReference>
<gene>
    <name evidence="2" type="ORF">ABOM_003199</name>
</gene>
<comment type="caution">
    <text evidence="2">The sequence shown here is derived from an EMBL/GenBank/DDBJ whole genome shotgun (WGS) entry which is preliminary data.</text>
</comment>
<dbReference type="Proteomes" id="UP000179179">
    <property type="component" value="Unassembled WGS sequence"/>
</dbReference>
<dbReference type="InterPro" id="IPR029058">
    <property type="entry name" value="AB_hydrolase_fold"/>
</dbReference>
<evidence type="ECO:0000313" key="2">
    <source>
        <dbReference type="EMBL" id="OGM48947.1"/>
    </source>
</evidence>
<dbReference type="OrthoDB" id="408631at2759"/>
<dbReference type="PANTHER" id="PTHR11559">
    <property type="entry name" value="CARBOXYLESTERASE"/>
    <property type="match status" value="1"/>
</dbReference>
<reference evidence="2 3" key="1">
    <citation type="journal article" date="2016" name="Genome Biol. Evol.">
        <title>Draft genome sequence of an aflatoxigenic Aspergillus species, A. bombycis.</title>
        <authorList>
            <person name="Moore G.G."/>
            <person name="Mack B.M."/>
            <person name="Beltz S.B."/>
            <person name="Gilbert M.K."/>
        </authorList>
    </citation>
    <scope>NUCLEOTIDE SEQUENCE [LARGE SCALE GENOMIC DNA]</scope>
    <source>
        <strain evidence="3">NRRL 26010</strain>
    </source>
</reference>
<dbReference type="Pfam" id="PF00135">
    <property type="entry name" value="COesterase"/>
    <property type="match status" value="1"/>
</dbReference>
<feature type="domain" description="Carboxylesterase type B" evidence="1">
    <location>
        <begin position="38"/>
        <end position="209"/>
    </location>
</feature>
<dbReference type="AlphaFoldDB" id="A0A1F8AB60"/>
<dbReference type="InterPro" id="IPR002018">
    <property type="entry name" value="CarbesteraseB"/>
</dbReference>
<evidence type="ECO:0000259" key="1">
    <source>
        <dbReference type="Pfam" id="PF00135"/>
    </source>
</evidence>
<dbReference type="EMBL" id="LYCR01000012">
    <property type="protein sequence ID" value="OGM48947.1"/>
    <property type="molecule type" value="Genomic_DNA"/>
</dbReference>
<proteinExistence type="predicted"/>
<dbReference type="RefSeq" id="XP_022392664.1">
    <property type="nucleotide sequence ID" value="XM_022530329.1"/>
</dbReference>